<comment type="similarity">
    <text evidence="2">Belongs to the glycosyltransferase 2 family.</text>
</comment>
<dbReference type="PANTHER" id="PTHR43179">
    <property type="entry name" value="RHAMNOSYLTRANSFERASE WBBL"/>
    <property type="match status" value="1"/>
</dbReference>
<dbReference type="PANTHER" id="PTHR43179:SF12">
    <property type="entry name" value="GALACTOFURANOSYLTRANSFERASE GLFT2"/>
    <property type="match status" value="1"/>
</dbReference>
<dbReference type="Gene3D" id="3.90.550.10">
    <property type="entry name" value="Spore Coat Polysaccharide Biosynthesis Protein SpsA, Chain A"/>
    <property type="match status" value="1"/>
</dbReference>
<evidence type="ECO:0000256" key="1">
    <source>
        <dbReference type="ARBA" id="ARBA00004776"/>
    </source>
</evidence>
<dbReference type="InterPro" id="IPR001173">
    <property type="entry name" value="Glyco_trans_2-like"/>
</dbReference>
<dbReference type="SUPFAM" id="SSF53448">
    <property type="entry name" value="Nucleotide-diphospho-sugar transferases"/>
    <property type="match status" value="1"/>
</dbReference>
<dbReference type="AlphaFoldDB" id="A0A154V0X8"/>
<gene>
    <name evidence="6" type="ORF">AWH51_10705</name>
</gene>
<proteinExistence type="inferred from homology"/>
<dbReference type="GO" id="GO:0016757">
    <property type="term" value="F:glycosyltransferase activity"/>
    <property type="evidence" value="ECO:0007669"/>
    <property type="project" value="UniProtKB-KW"/>
</dbReference>
<dbReference type="STRING" id="31965.AWH51_10705"/>
<keyword evidence="3" id="KW-0328">Glycosyltransferase</keyword>
<evidence type="ECO:0000259" key="5">
    <source>
        <dbReference type="Pfam" id="PF00535"/>
    </source>
</evidence>
<evidence type="ECO:0000313" key="6">
    <source>
        <dbReference type="EMBL" id="KZC94957.1"/>
    </source>
</evidence>
<feature type="domain" description="Glycosyltransferase 2-like" evidence="5">
    <location>
        <begin position="10"/>
        <end position="137"/>
    </location>
</feature>
<evidence type="ECO:0000256" key="4">
    <source>
        <dbReference type="ARBA" id="ARBA00022679"/>
    </source>
</evidence>
<name>A0A154V0X8_9MICO</name>
<accession>A0A154V0X8</accession>
<dbReference type="EMBL" id="LQXA01000034">
    <property type="protein sequence ID" value="KZC94957.1"/>
    <property type="molecule type" value="Genomic_DNA"/>
</dbReference>
<evidence type="ECO:0000256" key="3">
    <source>
        <dbReference type="ARBA" id="ARBA00022676"/>
    </source>
</evidence>
<evidence type="ECO:0000313" key="7">
    <source>
        <dbReference type="Proteomes" id="UP000076218"/>
    </source>
</evidence>
<dbReference type="InterPro" id="IPR029044">
    <property type="entry name" value="Nucleotide-diphossugar_trans"/>
</dbReference>
<dbReference type="OrthoDB" id="7665907at2"/>
<dbReference type="Pfam" id="PF00535">
    <property type="entry name" value="Glycos_transf_2"/>
    <property type="match status" value="1"/>
</dbReference>
<comment type="caution">
    <text evidence="6">The sequence shown here is derived from an EMBL/GenBank/DDBJ whole genome shotgun (WGS) entry which is preliminary data.</text>
</comment>
<reference evidence="6 7" key="1">
    <citation type="submission" date="2016-01" db="EMBL/GenBank/DDBJ databases">
        <title>Draft genome sequence of Clavibacter michiganensis subsp. tessellarius DOAB 609.</title>
        <authorList>
            <person name="Tambong J.T."/>
        </authorList>
    </citation>
    <scope>NUCLEOTIDE SEQUENCE [LARGE SCALE GENOMIC DNA]</scope>
    <source>
        <strain evidence="6 7">DOAB 609</strain>
    </source>
</reference>
<comment type="pathway">
    <text evidence="1">Cell wall biogenesis; cell wall polysaccharide biosynthesis.</text>
</comment>
<sequence>MDAGARVVAVVVAWNRRDLVVETLAALAAQTARLHEVVVIDNASTDGSADVIRERFPDVALTTLPTNTGGAGGFTAGIERALTAHDAELVWLMDDDTVPDPTALEELLRARAAAPRGTVVLASAVRWTDGRPHPMNTPRTRPSASRRSIARAAEHGCTPVRTASFVSMMIEADAIRAHGLPMADYFLWNDDFEYSSRLLRRGRGYLVHGSTVEHRTRTFGSTDVDPGARFVFEVRNKIWMLLRSRALSPAERVLYAGAALVSWTRTIARSGDRGLLLRGLVDGVRQGLARPPRPAHEVLDGLGEITAGIRRLEGSAGR</sequence>
<evidence type="ECO:0000256" key="2">
    <source>
        <dbReference type="ARBA" id="ARBA00006739"/>
    </source>
</evidence>
<dbReference type="Proteomes" id="UP000076218">
    <property type="component" value="Unassembled WGS sequence"/>
</dbReference>
<keyword evidence="4 6" id="KW-0808">Transferase</keyword>
<organism evidence="6 7">
    <name type="scientific">Clavibacter tessellarius</name>
    <dbReference type="NCBI Taxonomy" id="31965"/>
    <lineage>
        <taxon>Bacteria</taxon>
        <taxon>Bacillati</taxon>
        <taxon>Actinomycetota</taxon>
        <taxon>Actinomycetes</taxon>
        <taxon>Micrococcales</taxon>
        <taxon>Microbacteriaceae</taxon>
        <taxon>Clavibacter</taxon>
    </lineage>
</organism>
<protein>
    <submittedName>
        <fullName evidence="6">Glycosyl transferase</fullName>
    </submittedName>
</protein>